<evidence type="ECO:0000313" key="2">
    <source>
        <dbReference type="EMBL" id="SVC72907.1"/>
    </source>
</evidence>
<keyword evidence="1" id="KW-1133">Transmembrane helix</keyword>
<organism evidence="2">
    <name type="scientific">marine metagenome</name>
    <dbReference type="NCBI Taxonomy" id="408172"/>
    <lineage>
        <taxon>unclassified sequences</taxon>
        <taxon>metagenomes</taxon>
        <taxon>ecological metagenomes</taxon>
    </lineage>
</organism>
<proteinExistence type="predicted"/>
<name>A0A382PJ83_9ZZZZ</name>
<keyword evidence="1" id="KW-0812">Transmembrane</keyword>
<dbReference type="AlphaFoldDB" id="A0A382PJ83"/>
<keyword evidence="1" id="KW-0472">Membrane</keyword>
<gene>
    <name evidence="2" type="ORF">METZ01_LOCUS325761</name>
</gene>
<accession>A0A382PJ83</accession>
<reference evidence="2" key="1">
    <citation type="submission" date="2018-05" db="EMBL/GenBank/DDBJ databases">
        <authorList>
            <person name="Lanie J.A."/>
            <person name="Ng W.-L."/>
            <person name="Kazmierczak K.M."/>
            <person name="Andrzejewski T.M."/>
            <person name="Davidsen T.M."/>
            <person name="Wayne K.J."/>
            <person name="Tettelin H."/>
            <person name="Glass J.I."/>
            <person name="Rusch D."/>
            <person name="Podicherti R."/>
            <person name="Tsui H.-C.T."/>
            <person name="Winkler M.E."/>
        </authorList>
    </citation>
    <scope>NUCLEOTIDE SEQUENCE</scope>
</reference>
<protein>
    <submittedName>
        <fullName evidence="2">Uncharacterized protein</fullName>
    </submittedName>
</protein>
<sequence length="33" mass="3797">MFDRPKCRATVYRLMTFTLIGLSLGAMDGVLRY</sequence>
<evidence type="ECO:0000256" key="1">
    <source>
        <dbReference type="SAM" id="Phobius"/>
    </source>
</evidence>
<feature type="transmembrane region" description="Helical" evidence="1">
    <location>
        <begin position="12"/>
        <end position="31"/>
    </location>
</feature>
<dbReference type="EMBL" id="UINC01107495">
    <property type="protein sequence ID" value="SVC72907.1"/>
    <property type="molecule type" value="Genomic_DNA"/>
</dbReference>